<reference evidence="3" key="1">
    <citation type="submission" date="2012-08" db="EMBL/GenBank/DDBJ databases">
        <title>Temporal and non-permanent division of labor during sorocarp formation in the cellular slime mold Acytostelium subglobosum.</title>
        <authorList>
            <person name="Mohri K."/>
            <person name="Kiyota Y."/>
            <person name="Kuwayama H."/>
            <person name="Urushihara H."/>
        </authorList>
    </citation>
    <scope>NUCLEOTIDE SEQUENCE</scope>
</reference>
<evidence type="ECO:0000256" key="1">
    <source>
        <dbReference type="SAM" id="SignalP"/>
    </source>
</evidence>
<keyword evidence="3" id="KW-0167">Capsid protein</keyword>
<organism evidence="3">
    <name type="scientific">Acytostelium subglobosum</name>
    <name type="common">Slime mold</name>
    <dbReference type="NCBI Taxonomy" id="361139"/>
    <lineage>
        <taxon>Eukaryota</taxon>
        <taxon>Amoebozoa</taxon>
        <taxon>Evosea</taxon>
        <taxon>Eumycetozoa</taxon>
        <taxon>Dictyostelia</taxon>
        <taxon>Acytosteliales</taxon>
        <taxon>Acytosteliaceae</taxon>
        <taxon>Acytostelium</taxon>
    </lineage>
</organism>
<proteinExistence type="evidence at transcript level"/>
<feature type="domain" description="Follistatin-like" evidence="2">
    <location>
        <begin position="188"/>
        <end position="210"/>
    </location>
</feature>
<feature type="signal peptide" evidence="1">
    <location>
        <begin position="1"/>
        <end position="19"/>
    </location>
</feature>
<gene>
    <name evidence="3" type="primary">cotD2</name>
</gene>
<name>R4X4R1_ACYSU</name>
<feature type="domain" description="Follistatin-like" evidence="2">
    <location>
        <begin position="142"/>
        <end position="164"/>
    </location>
</feature>
<accession>R4X4R1</accession>
<dbReference type="GO" id="GO:0030435">
    <property type="term" value="P:sporulation resulting in formation of a cellular spore"/>
    <property type="evidence" value="ECO:0007669"/>
    <property type="project" value="UniProtKB-ARBA"/>
</dbReference>
<dbReference type="AlphaFoldDB" id="R4X4R1"/>
<feature type="domain" description="Follistatin-like" evidence="2">
    <location>
        <begin position="234"/>
        <end position="256"/>
    </location>
</feature>
<keyword evidence="1" id="KW-0732">Signal</keyword>
<evidence type="ECO:0000313" key="3">
    <source>
        <dbReference type="EMBL" id="BAN28456.1"/>
    </source>
</evidence>
<feature type="domain" description="Follistatin-like" evidence="2">
    <location>
        <begin position="398"/>
        <end position="420"/>
    </location>
</feature>
<feature type="domain" description="Follistatin-like" evidence="2">
    <location>
        <begin position="265"/>
        <end position="287"/>
    </location>
</feature>
<sequence>MRLLLSLFILSAIVVATRGDECASLGRDACQSNLNCQYLSFLSCCGDSQQFCVSNQNCAQQISCGKDAGGKIWEFWTSCKPLGFTDYRIPNDTCESLRCEAQGRTCEWAPSEPCYGTSCCPRVARCSGSSSSSSSTSGGIDLCNGYQCPGGMHCIVDNNQAKCIYTSSGSSSSSSSSSGSSTSGGIDLCNGVVCPGGTHCIVDNNQAKCIYTSSGASSGTSGTSSGSSGTTGSLCSILECPEGYECVVRNGRATCILCEPQPPVTCEHLKCANGFECLMINNVATCIAKDVCAGVVCQAGFTCKNQGGSACCVKPTNCSQLTCGEECLINPDCTLFTTKSCCGADLKVCVNKRPEGCFDLPEVQCGVYSRNGEIYEIANTCFPREDFIQYFPIRSRETCQTLNCELLGLECRYVNTSKCANEPCCPTVPGCFPRATVPIDPECPPQTCDTLRCAADEACCQPSPNLEARCLKLCDFANCAPGTKCILVNSQPQCIAGI</sequence>
<dbReference type="InterPro" id="IPR003645">
    <property type="entry name" value="Fol_N"/>
</dbReference>
<feature type="chain" id="PRO_5004373060" evidence="1">
    <location>
        <begin position="20"/>
        <end position="498"/>
    </location>
</feature>
<feature type="domain" description="Follistatin-like" evidence="2">
    <location>
        <begin position="473"/>
        <end position="495"/>
    </location>
</feature>
<dbReference type="InterPro" id="IPR007643">
    <property type="entry name" value="Dict_spore_N"/>
</dbReference>
<keyword evidence="3" id="KW-0946">Virion</keyword>
<dbReference type="GO" id="GO:0031160">
    <property type="term" value="C:spore wall"/>
    <property type="evidence" value="ECO:0007669"/>
    <property type="project" value="UniProtKB-ARBA"/>
</dbReference>
<dbReference type="EMBL" id="AB743579">
    <property type="protein sequence ID" value="BAN28456.1"/>
    <property type="molecule type" value="mRNA"/>
</dbReference>
<dbReference type="SMART" id="SM00274">
    <property type="entry name" value="FOLN"/>
    <property type="match status" value="8"/>
</dbReference>
<feature type="domain" description="Follistatin-like" evidence="2">
    <location>
        <begin position="291"/>
        <end position="313"/>
    </location>
</feature>
<evidence type="ECO:0000259" key="2">
    <source>
        <dbReference type="SMART" id="SM00274"/>
    </source>
</evidence>
<feature type="domain" description="Follistatin-like" evidence="2">
    <location>
        <begin position="447"/>
        <end position="471"/>
    </location>
</feature>
<dbReference type="Pfam" id="PF04562">
    <property type="entry name" value="Dicty_spore_N"/>
    <property type="match status" value="2"/>
</dbReference>
<protein>
    <submittedName>
        <fullName evidence="3">Spore coat protein D2</fullName>
    </submittedName>
</protein>